<organism evidence="4">
    <name type="scientific">uncultured spirochete</name>
    <dbReference type="NCBI Taxonomy" id="156406"/>
    <lineage>
        <taxon>Bacteria</taxon>
        <taxon>Pseudomonadati</taxon>
        <taxon>Spirochaetota</taxon>
        <taxon>Spirochaetia</taxon>
        <taxon>Spirochaetales</taxon>
        <taxon>environmental samples</taxon>
    </lineage>
</organism>
<dbReference type="InterPro" id="IPR001130">
    <property type="entry name" value="TatD-like"/>
</dbReference>
<dbReference type="SUPFAM" id="SSF51556">
    <property type="entry name" value="Metallo-dependent hydrolases"/>
    <property type="match status" value="1"/>
</dbReference>
<dbReference type="PANTHER" id="PTHR46124:SF2">
    <property type="entry name" value="D-AMINOACYL-TRNA DEACYLASE"/>
    <property type="match status" value="1"/>
</dbReference>
<dbReference type="InterPro" id="IPR018228">
    <property type="entry name" value="DNase_TatD-rel_CS"/>
</dbReference>
<dbReference type="Gene3D" id="3.20.20.140">
    <property type="entry name" value="Metal-dependent hydrolases"/>
    <property type="match status" value="1"/>
</dbReference>
<name>A0A3P3XMM7_9SPIR</name>
<feature type="binding site" evidence="3">
    <location>
        <position position="153"/>
    </location>
    <ligand>
        <name>a divalent metal cation</name>
        <dbReference type="ChEBI" id="CHEBI:60240"/>
        <label>2</label>
    </ligand>
</feature>
<proteinExistence type="inferred from homology"/>
<accession>A0A3P3XMM7</accession>
<feature type="binding site" evidence="3">
    <location>
        <position position="204"/>
    </location>
    <ligand>
        <name>a divalent metal cation</name>
        <dbReference type="ChEBI" id="CHEBI:60240"/>
        <label>1</label>
    </ligand>
</feature>
<sequence>MYCDAHIHLVDLDGREPGFARKALQFSWRGAVVSHDPAEFLQSEALRAKMPPTIAGFGIHPQNPDMQNATFLSSLCDEKKIRFIGETGFDFFGDGPLRSRNPDAMRQQAEAFLFQARLAARAQLPLVVHLRKATDVFMAYGRELDGVPSVIFHCWPGRLEEAKMILKKGINAYFSFGTPLLRDSKHAIESLLGLPASRILSETDAPWQPPHGSAWTRLEHIVDITDKMAHVLELDLKALAPLLEKNFTAAYLLDN</sequence>
<dbReference type="GO" id="GO:0016788">
    <property type="term" value="F:hydrolase activity, acting on ester bonds"/>
    <property type="evidence" value="ECO:0007669"/>
    <property type="project" value="InterPro"/>
</dbReference>
<evidence type="ECO:0000313" key="4">
    <source>
        <dbReference type="EMBL" id="SLM17518.1"/>
    </source>
</evidence>
<feature type="binding site" evidence="3">
    <location>
        <position position="86"/>
    </location>
    <ligand>
        <name>a divalent metal cation</name>
        <dbReference type="ChEBI" id="CHEBI:60240"/>
        <label>1</label>
    </ligand>
</feature>
<feature type="binding site" evidence="3">
    <location>
        <position position="8"/>
    </location>
    <ligand>
        <name>a divalent metal cation</name>
        <dbReference type="ChEBI" id="CHEBI:60240"/>
        <label>1</label>
    </ligand>
</feature>
<dbReference type="EMBL" id="FWDO01000004">
    <property type="protein sequence ID" value="SLM17518.1"/>
    <property type="molecule type" value="Genomic_DNA"/>
</dbReference>
<dbReference type="PIRSF" id="PIRSF005902">
    <property type="entry name" value="DNase_TatD"/>
    <property type="match status" value="1"/>
</dbReference>
<evidence type="ECO:0000256" key="2">
    <source>
        <dbReference type="ARBA" id="ARBA00022801"/>
    </source>
</evidence>
<dbReference type="PROSITE" id="PS01090">
    <property type="entry name" value="TATD_2"/>
    <property type="match status" value="1"/>
</dbReference>
<reference evidence="4" key="1">
    <citation type="submission" date="2017-02" db="EMBL/GenBank/DDBJ databases">
        <authorList>
            <person name="Regsiter A."/>
            <person name="William W."/>
        </authorList>
    </citation>
    <scope>NUCLEOTIDE SEQUENCE</scope>
    <source>
        <strain evidence="4">BdmA 4</strain>
    </source>
</reference>
<evidence type="ECO:0000256" key="3">
    <source>
        <dbReference type="PIRSR" id="PIRSR005902-1"/>
    </source>
</evidence>
<dbReference type="GO" id="GO:0046872">
    <property type="term" value="F:metal ion binding"/>
    <property type="evidence" value="ECO:0007669"/>
    <property type="project" value="UniProtKB-KW"/>
</dbReference>
<dbReference type="PANTHER" id="PTHR46124">
    <property type="entry name" value="D-AMINOACYL-TRNA DEACYLASE"/>
    <property type="match status" value="1"/>
</dbReference>
<keyword evidence="3" id="KW-0479">Metal-binding</keyword>
<feature type="binding site" evidence="3">
    <location>
        <position position="129"/>
    </location>
    <ligand>
        <name>a divalent metal cation</name>
        <dbReference type="ChEBI" id="CHEBI:60240"/>
        <label>2</label>
    </ligand>
</feature>
<dbReference type="PROSITE" id="PS01091">
    <property type="entry name" value="TATD_3"/>
    <property type="match status" value="1"/>
</dbReference>
<evidence type="ECO:0000256" key="1">
    <source>
        <dbReference type="ARBA" id="ARBA00009275"/>
    </source>
</evidence>
<keyword evidence="2 4" id="KW-0378">Hydrolase</keyword>
<comment type="similarity">
    <text evidence="1">Belongs to the metallo-dependent hydrolases superfamily. TatD-type hydrolase family.</text>
</comment>
<dbReference type="Pfam" id="PF01026">
    <property type="entry name" value="TatD_DNase"/>
    <property type="match status" value="1"/>
</dbReference>
<dbReference type="InterPro" id="IPR032466">
    <property type="entry name" value="Metal_Hydrolase"/>
</dbReference>
<protein>
    <submittedName>
        <fullName evidence="4">Putative Hydrolase, TatD family</fullName>
    </submittedName>
</protein>
<gene>
    <name evidence="4" type="ORF">SPIRO4BDMA_40087</name>
</gene>
<dbReference type="AlphaFoldDB" id="A0A3P3XMM7"/>
<feature type="binding site" evidence="3">
    <location>
        <position position="6"/>
    </location>
    <ligand>
        <name>a divalent metal cation</name>
        <dbReference type="ChEBI" id="CHEBI:60240"/>
        <label>1</label>
    </ligand>
</feature>